<dbReference type="KEGG" id="tmai:FVE67_04750"/>
<sequence length="396" mass="43183">MSVFKEKAGSVFRSLCVENWSPLMGGIVIAFFVILLEAWYRPWGIVGGLRNWGDWVFYLLGLYEDQPPHPLWFSSSVLNIGFLWGAFLSATLAREFSFRVPPGIEFVKAIVSGILMGIGSALAMGCNIGGMYMAINNLAANGLLMWIGLVIGVRFAVKYLYWEIEHLPAGGGFEINLSKINPLLALIAIVGLFLATRAYFGSEHDNGAILGGCLILTAGIGYAMHRSRLCIVNALREPFMSGEAAMARAVIVSLLLTTIGIAVLKAAGIRDEMAYVTPTFGLGALLGGIIFGFGMTVAGGCGSGSLWRVAEGQLKLWVVAIFFGLSNSLVRHLFSVYEIIYVNDEGELVSKWLGKSVFMPDYLGYAGTILLVAVFLLIWRILVDWNEETNRLVLEL</sequence>
<evidence type="ECO:0000256" key="2">
    <source>
        <dbReference type="ARBA" id="ARBA00022448"/>
    </source>
</evidence>
<dbReference type="Pfam" id="PF04143">
    <property type="entry name" value="Sulf_transp"/>
    <property type="match status" value="2"/>
</dbReference>
<feature type="transmembrane region" description="Helical" evidence="9">
    <location>
        <begin position="206"/>
        <end position="224"/>
    </location>
</feature>
<dbReference type="AlphaFoldDB" id="A0A6H1WSJ5"/>
<evidence type="ECO:0000313" key="11">
    <source>
        <dbReference type="Proteomes" id="UP000501253"/>
    </source>
</evidence>
<feature type="transmembrane region" description="Helical" evidence="9">
    <location>
        <begin position="183"/>
        <end position="200"/>
    </location>
</feature>
<comment type="similarity">
    <text evidence="8">Belongs to the TsuA/YedE (TC 9.B.102) family.</text>
</comment>
<feature type="transmembrane region" description="Helical" evidence="9">
    <location>
        <begin position="245"/>
        <end position="268"/>
    </location>
</feature>
<evidence type="ECO:0000256" key="6">
    <source>
        <dbReference type="ARBA" id="ARBA00022989"/>
    </source>
</evidence>
<evidence type="ECO:0000313" key="10">
    <source>
        <dbReference type="EMBL" id="QJA06148.1"/>
    </source>
</evidence>
<feature type="transmembrane region" description="Helical" evidence="9">
    <location>
        <begin position="114"/>
        <end position="135"/>
    </location>
</feature>
<feature type="transmembrane region" description="Helical" evidence="9">
    <location>
        <begin position="141"/>
        <end position="162"/>
    </location>
</feature>
<keyword evidence="5 9" id="KW-0812">Transmembrane</keyword>
<dbReference type="GO" id="GO:0005886">
    <property type="term" value="C:plasma membrane"/>
    <property type="evidence" value="ECO:0007669"/>
    <property type="project" value="UniProtKB-SubCell"/>
</dbReference>
<dbReference type="PANTHER" id="PTHR30574:SF1">
    <property type="entry name" value="SULPHUR TRANSPORT DOMAIN-CONTAINING PROTEIN"/>
    <property type="match status" value="1"/>
</dbReference>
<evidence type="ECO:0000256" key="8">
    <source>
        <dbReference type="ARBA" id="ARBA00035655"/>
    </source>
</evidence>
<dbReference type="PANTHER" id="PTHR30574">
    <property type="entry name" value="INNER MEMBRANE PROTEIN YEDE"/>
    <property type="match status" value="1"/>
</dbReference>
<reference evidence="10 11" key="1">
    <citation type="submission" date="2019-08" db="EMBL/GenBank/DDBJ databases">
        <title>Complete genome sequence of Thermosulfurimonas marina SU872T, an anaerobic thermophilic chemolithoautotrophic bacterium isolated from a shallow marine hydrothermal vent.</title>
        <authorList>
            <person name="Allioux M."/>
            <person name="Jebbar M."/>
            <person name="Slobodkina G."/>
            <person name="Slobodkin A."/>
            <person name="Moalic Y."/>
            <person name="Frolova A."/>
            <person name="Shao Z."/>
            <person name="Alain K."/>
        </authorList>
    </citation>
    <scope>NUCLEOTIDE SEQUENCE [LARGE SCALE GENOMIC DNA]</scope>
    <source>
        <strain evidence="10 11">SU872</strain>
    </source>
</reference>
<dbReference type="EMBL" id="CP042909">
    <property type="protein sequence ID" value="QJA06148.1"/>
    <property type="molecule type" value="Genomic_DNA"/>
</dbReference>
<evidence type="ECO:0000256" key="3">
    <source>
        <dbReference type="ARBA" id="ARBA00022475"/>
    </source>
</evidence>
<keyword evidence="4" id="KW-0997">Cell inner membrane</keyword>
<feature type="transmembrane region" description="Helical" evidence="9">
    <location>
        <begin position="316"/>
        <end position="342"/>
    </location>
</feature>
<evidence type="ECO:0000256" key="7">
    <source>
        <dbReference type="ARBA" id="ARBA00023136"/>
    </source>
</evidence>
<evidence type="ECO:0000256" key="9">
    <source>
        <dbReference type="SAM" id="Phobius"/>
    </source>
</evidence>
<evidence type="ECO:0000256" key="4">
    <source>
        <dbReference type="ARBA" id="ARBA00022519"/>
    </source>
</evidence>
<feature type="transmembrane region" description="Helical" evidence="9">
    <location>
        <begin position="20"/>
        <end position="40"/>
    </location>
</feature>
<accession>A0A6H1WSJ5</accession>
<organism evidence="10 11">
    <name type="scientific">Thermosulfurimonas marina</name>
    <dbReference type="NCBI Taxonomy" id="2047767"/>
    <lineage>
        <taxon>Bacteria</taxon>
        <taxon>Pseudomonadati</taxon>
        <taxon>Thermodesulfobacteriota</taxon>
        <taxon>Thermodesulfobacteria</taxon>
        <taxon>Thermodesulfobacteriales</taxon>
        <taxon>Thermodesulfobacteriaceae</taxon>
        <taxon>Thermosulfurimonas</taxon>
    </lineage>
</organism>
<proteinExistence type="inferred from homology"/>
<keyword evidence="3" id="KW-1003">Cell membrane</keyword>
<dbReference type="Proteomes" id="UP000501253">
    <property type="component" value="Chromosome"/>
</dbReference>
<protein>
    <submittedName>
        <fullName evidence="10">YeeE/YedE family protein</fullName>
    </submittedName>
</protein>
<keyword evidence="2" id="KW-0813">Transport</keyword>
<feature type="transmembrane region" description="Helical" evidence="9">
    <location>
        <begin position="362"/>
        <end position="382"/>
    </location>
</feature>
<evidence type="ECO:0000256" key="5">
    <source>
        <dbReference type="ARBA" id="ARBA00022692"/>
    </source>
</evidence>
<dbReference type="InterPro" id="IPR007272">
    <property type="entry name" value="Sulf_transp_TsuA/YedE"/>
</dbReference>
<keyword evidence="11" id="KW-1185">Reference proteome</keyword>
<evidence type="ECO:0000256" key="1">
    <source>
        <dbReference type="ARBA" id="ARBA00004429"/>
    </source>
</evidence>
<gene>
    <name evidence="10" type="ORF">FVE67_04750</name>
</gene>
<keyword evidence="7 9" id="KW-0472">Membrane</keyword>
<keyword evidence="6 9" id="KW-1133">Transmembrane helix</keyword>
<feature type="transmembrane region" description="Helical" evidence="9">
    <location>
        <begin position="71"/>
        <end position="93"/>
    </location>
</feature>
<feature type="transmembrane region" description="Helical" evidence="9">
    <location>
        <begin position="280"/>
        <end position="304"/>
    </location>
</feature>
<dbReference type="RefSeq" id="WP_168719495.1">
    <property type="nucleotide sequence ID" value="NZ_CP042909.1"/>
</dbReference>
<comment type="subcellular location">
    <subcellularLocation>
        <location evidence="1">Cell inner membrane</location>
        <topology evidence="1">Multi-pass membrane protein</topology>
    </subcellularLocation>
</comment>
<name>A0A6H1WSJ5_9BACT</name>